<proteinExistence type="predicted"/>
<evidence type="ECO:0000313" key="4">
    <source>
        <dbReference type="Proteomes" id="UP000039324"/>
    </source>
</evidence>
<dbReference type="AlphaFoldDB" id="A0A0G4J943"/>
<sequence>MMARRNGERLASAKAFISEQIRAGQEITVQQVQQEFADVATCRSIYRWIAQARAALENPGQVNMRSLARAYITSQIRAGRPCRVVDVLDTFPGVASTTTIYRWLNEAKRPESLSATALLWRIVDSDPSSHASPTKTKQDEQWDTIRQRHQQLQEAIVAMDEGDRQQQCRRLCEMFPDAPQDVIERRLRLHAEGATTASSPSSLSCCCDCGAWLDSDTSSWAPLSIRPPPWAVLGKYPASGTFVQVRKDASTGVDAVSICWSCAQAGERSQRGEGGDSDDEQPQVEMVGETPDTGDHHTAMALLDLFTSGPAA</sequence>
<organism evidence="2 4">
    <name type="scientific">Plasmodiophora brassicae</name>
    <name type="common">Clubroot disease agent</name>
    <dbReference type="NCBI Taxonomy" id="37360"/>
    <lineage>
        <taxon>Eukaryota</taxon>
        <taxon>Sar</taxon>
        <taxon>Rhizaria</taxon>
        <taxon>Endomyxa</taxon>
        <taxon>Phytomyxea</taxon>
        <taxon>Plasmodiophorida</taxon>
        <taxon>Plasmodiophoridae</taxon>
        <taxon>Plasmodiophora</taxon>
    </lineage>
</organism>
<reference evidence="3 5" key="2">
    <citation type="submission" date="2018-03" db="EMBL/GenBank/DDBJ databases">
        <authorList>
            <person name="Fogelqvist J."/>
        </authorList>
    </citation>
    <scope>NUCLEOTIDE SEQUENCE [LARGE SCALE GENOMIC DNA]</scope>
</reference>
<evidence type="ECO:0000313" key="5">
    <source>
        <dbReference type="Proteomes" id="UP000290189"/>
    </source>
</evidence>
<geneLocation type="mitochondrion" evidence="3"/>
<dbReference type="Proteomes" id="UP000039324">
    <property type="component" value="Unassembled WGS sequence"/>
</dbReference>
<dbReference type="CDD" id="cd14279">
    <property type="entry name" value="CUE"/>
    <property type="match status" value="1"/>
</dbReference>
<keyword evidence="3" id="KW-0496">Mitochondrion</keyword>
<keyword evidence="4" id="KW-1185">Reference proteome</keyword>
<evidence type="ECO:0000313" key="2">
    <source>
        <dbReference type="EMBL" id="CEP03911.1"/>
    </source>
</evidence>
<dbReference type="EMBL" id="OVEO01000012">
    <property type="protein sequence ID" value="SPQ99872.1"/>
    <property type="molecule type" value="Genomic_DNA"/>
</dbReference>
<protein>
    <submittedName>
        <fullName evidence="2">Uncharacterized protein</fullName>
    </submittedName>
</protein>
<evidence type="ECO:0000256" key="1">
    <source>
        <dbReference type="SAM" id="MobiDB-lite"/>
    </source>
</evidence>
<dbReference type="EMBL" id="CDSF01000155">
    <property type="protein sequence ID" value="CEP03911.1"/>
    <property type="molecule type" value="Genomic_DNA"/>
</dbReference>
<gene>
    <name evidence="2" type="ORF">PBRA_003518</name>
    <name evidence="3" type="ORF">PLBR_LOCUS7087</name>
</gene>
<accession>A0A0G4J943</accession>
<evidence type="ECO:0000313" key="3">
    <source>
        <dbReference type="EMBL" id="SPQ99872.1"/>
    </source>
</evidence>
<name>A0A0G4J943_PLABS</name>
<dbReference type="Proteomes" id="UP000290189">
    <property type="component" value="Unassembled WGS sequence"/>
</dbReference>
<reference evidence="2 4" key="1">
    <citation type="submission" date="2015-02" db="EMBL/GenBank/DDBJ databases">
        <authorList>
            <person name="Chooi Y.-H."/>
        </authorList>
    </citation>
    <scope>NUCLEOTIDE SEQUENCE [LARGE SCALE GENOMIC DNA]</scope>
    <source>
        <strain evidence="2">E3</strain>
    </source>
</reference>
<feature type="region of interest" description="Disordered" evidence="1">
    <location>
        <begin position="268"/>
        <end position="297"/>
    </location>
</feature>